<dbReference type="AlphaFoldDB" id="A0AAU7VSX4"/>
<sequence>MSVRTPAPSGSEVRTAQEPDVSSEPQHPAKPRAELFDFDRYVVSQDGPIGYVEVVSPVFVCYLGHPYALAEEIAQVLDFDRAVQIVAERAATSRRPKLAP</sequence>
<proteinExistence type="predicted"/>
<feature type="region of interest" description="Disordered" evidence="1">
    <location>
        <begin position="1"/>
        <end position="32"/>
    </location>
</feature>
<dbReference type="RefSeq" id="WP_282215351.1">
    <property type="nucleotide sequence ID" value="NZ_CP158357.1"/>
</dbReference>
<dbReference type="EMBL" id="CP158357">
    <property type="protein sequence ID" value="XBX77167.1"/>
    <property type="molecule type" value="Genomic_DNA"/>
</dbReference>
<gene>
    <name evidence="2" type="ORF">ABS642_14760</name>
</gene>
<accession>A0AAU7VSX4</accession>
<evidence type="ECO:0000313" key="2">
    <source>
        <dbReference type="EMBL" id="XBX77167.1"/>
    </source>
</evidence>
<organism evidence="2">
    <name type="scientific">Microbacterium sp. A8/3-1</name>
    <dbReference type="NCBI Taxonomy" id="3160749"/>
    <lineage>
        <taxon>Bacteria</taxon>
        <taxon>Bacillati</taxon>
        <taxon>Actinomycetota</taxon>
        <taxon>Actinomycetes</taxon>
        <taxon>Micrococcales</taxon>
        <taxon>Microbacteriaceae</taxon>
        <taxon>Microbacterium</taxon>
    </lineage>
</organism>
<reference evidence="2" key="1">
    <citation type="submission" date="2024-06" db="EMBL/GenBank/DDBJ databases">
        <title>Draft genome sequence of Microbacterium sp. strain A8/3-1, isolated from Oxytropis tragacanthoides Fisch. ex DC. Root nodules in the Altai region of Russia.</title>
        <authorList>
            <person name="Sazanova A."/>
            <person name="Guro P."/>
            <person name="Kuznetsova I."/>
            <person name="Belimov A."/>
            <person name="Safronova V."/>
        </authorList>
    </citation>
    <scope>NUCLEOTIDE SEQUENCE</scope>
    <source>
        <strain evidence="2">A8/3-1</strain>
    </source>
</reference>
<evidence type="ECO:0000256" key="1">
    <source>
        <dbReference type="SAM" id="MobiDB-lite"/>
    </source>
</evidence>
<name>A0AAU7VSX4_9MICO</name>
<protein>
    <submittedName>
        <fullName evidence="2">Uncharacterized protein</fullName>
    </submittedName>
</protein>